<dbReference type="HOGENOM" id="CLU_1905963_0_0_6"/>
<keyword evidence="1" id="KW-0472">Membrane</keyword>
<dbReference type="EMBL" id="FN667741">
    <property type="protein sequence ID" value="CBJ82709.1"/>
    <property type="molecule type" value="Genomic_DNA"/>
</dbReference>
<sequence length="133" mass="15985">MEVEKFNFYYNTNATSIRQKENFEGWIRRYELDFKIISKMKINFDIDTLKIKIISISIPFLFLFFMYLCIYVFMYLCFISAMPVALKPAGLIKINDDDGWFWINKNEAMEYGFLNKRKDLWVVTPEMGHVLND</sequence>
<evidence type="ECO:0000256" key="1">
    <source>
        <dbReference type="SAM" id="Phobius"/>
    </source>
</evidence>
<dbReference type="Pfam" id="PF19723">
    <property type="entry name" value="DUF6216"/>
    <property type="match status" value="1"/>
</dbReference>
<dbReference type="AlphaFoldDB" id="D3V4Y0"/>
<dbReference type="Proteomes" id="UP000002045">
    <property type="component" value="Chromosome"/>
</dbReference>
<keyword evidence="1" id="KW-0812">Transmembrane</keyword>
<name>D3V4Y0_XENBS</name>
<feature type="transmembrane region" description="Helical" evidence="1">
    <location>
        <begin position="53"/>
        <end position="78"/>
    </location>
</feature>
<reference evidence="2" key="1">
    <citation type="journal article" date="2011" name="PLoS ONE">
        <title>The entomopathogenic bacterial endosymbionts xenorhabdus and photorhabdus: convergent lifestyles from divergent genomes.</title>
        <authorList>
            <person name="Chaston J.M."/>
            <person name="Suen G."/>
            <person name="Tucker S.L."/>
            <person name="Andersen A.W."/>
            <person name="Bhasin A."/>
            <person name="Bode E."/>
            <person name="Bode H.B."/>
            <person name="Brachmann A.O."/>
            <person name="Cowles C.E."/>
            <person name="Cowles K.N."/>
            <person name="Darby C."/>
            <person name="de Leon L."/>
            <person name="Drace K."/>
            <person name="Du Z."/>
            <person name="Givaudan A."/>
            <person name="Herbert Tran E.E."/>
            <person name="Jewell K.A."/>
            <person name="Knack J.J."/>
            <person name="Krasomil-Osterfeld K.C."/>
            <person name="Kukor R."/>
            <person name="Lanois A."/>
            <person name="Latreille P."/>
            <person name="Leimgruber N.K."/>
            <person name="Lipke C.M."/>
            <person name="Liu R."/>
            <person name="Lu X."/>
            <person name="Martens E.C."/>
            <person name="Marri P.R."/>
            <person name="Medigue C."/>
            <person name="Menard M.L."/>
            <person name="Miller N.M."/>
            <person name="Morales-Soto N."/>
            <person name="Norton S."/>
            <person name="Ogier J.C."/>
            <person name="Orchard S.S."/>
            <person name="Park D."/>
            <person name="Park Y."/>
            <person name="Qurollo B.A."/>
            <person name="Sugar D.R."/>
            <person name="Richards G.R."/>
            <person name="Rouy Z."/>
            <person name="Slominski B."/>
            <person name="Slominski K."/>
            <person name="Snyder H."/>
            <person name="Tjaden B.C."/>
            <person name="van der Hoeven R."/>
            <person name="Welch R.D."/>
            <person name="Wheeler C."/>
            <person name="Xiang B."/>
            <person name="Barbazuk B."/>
            <person name="Gaudriault S."/>
            <person name="Goodner B."/>
            <person name="Slater S.C."/>
            <person name="Forst S."/>
            <person name="Goldman B.S."/>
            <person name="Goodrich-Blair H."/>
        </authorList>
    </citation>
    <scope>NUCLEOTIDE SEQUENCE [LARGE SCALE GENOMIC DNA]</scope>
    <source>
        <strain evidence="2">SS-2004</strain>
    </source>
</reference>
<evidence type="ECO:0000313" key="2">
    <source>
        <dbReference type="EMBL" id="CBJ82709.1"/>
    </source>
</evidence>
<keyword evidence="1" id="KW-1133">Transmembrane helix</keyword>
<organism evidence="2 3">
    <name type="scientific">Xenorhabdus bovienii (strain SS-2004)</name>
    <name type="common">Xenorhabdus nematophila subsp. bovienii</name>
    <dbReference type="NCBI Taxonomy" id="406818"/>
    <lineage>
        <taxon>Bacteria</taxon>
        <taxon>Pseudomonadati</taxon>
        <taxon>Pseudomonadota</taxon>
        <taxon>Gammaproteobacteria</taxon>
        <taxon>Enterobacterales</taxon>
        <taxon>Morganellaceae</taxon>
        <taxon>Xenorhabdus</taxon>
    </lineage>
</organism>
<evidence type="ECO:0000313" key="3">
    <source>
        <dbReference type="Proteomes" id="UP000002045"/>
    </source>
</evidence>
<gene>
    <name evidence="2" type="ordered locus">XBJ1_3591</name>
</gene>
<proteinExistence type="predicted"/>
<dbReference type="KEGG" id="xbo:XBJ1_3591"/>
<dbReference type="InterPro" id="IPR046188">
    <property type="entry name" value="DUF6216"/>
</dbReference>
<accession>D3V4Y0</accession>
<protein>
    <submittedName>
        <fullName evidence="2">Uncharacterized protein</fullName>
    </submittedName>
</protein>